<proteinExistence type="predicted"/>
<dbReference type="Proteomes" id="UP000078576">
    <property type="component" value="Unassembled WGS sequence"/>
</dbReference>
<organism evidence="1 2">
    <name type="scientific">Cytospora mali</name>
    <name type="common">Apple Valsa canker fungus</name>
    <name type="synonym">Valsa mali</name>
    <dbReference type="NCBI Taxonomy" id="578113"/>
    <lineage>
        <taxon>Eukaryota</taxon>
        <taxon>Fungi</taxon>
        <taxon>Dikarya</taxon>
        <taxon>Ascomycota</taxon>
        <taxon>Pezizomycotina</taxon>
        <taxon>Sordariomycetes</taxon>
        <taxon>Sordariomycetidae</taxon>
        <taxon>Diaporthales</taxon>
        <taxon>Cytosporaceae</taxon>
        <taxon>Cytospora</taxon>
    </lineage>
</organism>
<keyword evidence="2" id="KW-1185">Reference proteome</keyword>
<dbReference type="EMBL" id="KN714666">
    <property type="protein sequence ID" value="KUI52827.1"/>
    <property type="molecule type" value="Genomic_DNA"/>
</dbReference>
<sequence>MEMWDRVASEGLVEGGVHDKDVSSGWSIGEHLGKAMTLPSGLLGIRCERKGAANMKFDKTRK</sequence>
<name>A0A194UMD7_CYTMA</name>
<dbReference type="AlphaFoldDB" id="A0A194UMD7"/>
<gene>
    <name evidence="1" type="ORF">VP1G_10493</name>
</gene>
<accession>A0A194UMD7</accession>
<evidence type="ECO:0000313" key="2">
    <source>
        <dbReference type="Proteomes" id="UP000078576"/>
    </source>
</evidence>
<reference evidence="2" key="1">
    <citation type="submission" date="2014-12" db="EMBL/GenBank/DDBJ databases">
        <title>Genome Sequence of Valsa Canker Pathogens Uncovers a Specific Adaption of Colonization on Woody Bark.</title>
        <authorList>
            <person name="Yin Z."/>
            <person name="Liu H."/>
            <person name="Gao X."/>
            <person name="Li Z."/>
            <person name="Song N."/>
            <person name="Ke X."/>
            <person name="Dai Q."/>
            <person name="Wu Y."/>
            <person name="Sun Y."/>
            <person name="Xu J.-R."/>
            <person name="Kang Z.K."/>
            <person name="Wang L."/>
            <person name="Huang L."/>
        </authorList>
    </citation>
    <scope>NUCLEOTIDE SEQUENCE [LARGE SCALE GENOMIC DNA]</scope>
    <source>
        <strain evidence="2">SXYL134</strain>
    </source>
</reference>
<evidence type="ECO:0000313" key="1">
    <source>
        <dbReference type="EMBL" id="KUI52827.1"/>
    </source>
</evidence>
<protein>
    <submittedName>
        <fullName evidence="1">Uncharacterized protein</fullName>
    </submittedName>
</protein>